<sequence length="534" mass="60581">MTQLKVHASNSVIKCLQATTKHGSAVTVSQQWQQRHYGAVPSAKPFQEMPSTSVLKTLWNFMPGGKYSGADLNDITRDLLKESGGNIIKIKSFLGKPPIVVTENPDDFETVFRNDGVWPNRKGFELLNYYRNVHRRDYFGRESGLLTTQDEAWGNLRSAVNPIIIHPKNVKKYLSSLDRINQEFIERIKTIRDAETFEVPANFKDEISAWTLESVGQIALDCKLGVIDNTNPEGRHFFQQLQRFFELSVDLEVKPSLWRQLKFSSPKLREALSVLDESLALTDRLVQDAMERIENSTTAKSQEEKSVLEKLLAINRKYAVIIALDMLFAGVDTTTSTFSAILLALAQHPDKQAKLRAEILGILPEKNTPLTVDSMRNLPYLRACIKEALRFYPLISGNIRKTNQELVLSGYHVPAGCEVAMIHLNLWRDGKHFSQPGEFVPERWLREKQQGSSSDSGCPVATKPSHPFAYLPFGFGVRSCIGRRIAEMELEIGVARLLRNFQVEFHHPAEKPFIAYQLATPRIPLQFKFIDLKD</sequence>
<dbReference type="InterPro" id="IPR002401">
    <property type="entry name" value="Cyt_P450_E_grp-I"/>
</dbReference>
<evidence type="ECO:0000256" key="8">
    <source>
        <dbReference type="RuleBase" id="RU000461"/>
    </source>
</evidence>
<organism evidence="9 10">
    <name type="scientific">Drosophila arizonae</name>
    <name type="common">Fruit fly</name>
    <dbReference type="NCBI Taxonomy" id="7263"/>
    <lineage>
        <taxon>Eukaryota</taxon>
        <taxon>Metazoa</taxon>
        <taxon>Ecdysozoa</taxon>
        <taxon>Arthropoda</taxon>
        <taxon>Hexapoda</taxon>
        <taxon>Insecta</taxon>
        <taxon>Pterygota</taxon>
        <taxon>Neoptera</taxon>
        <taxon>Endopterygota</taxon>
        <taxon>Diptera</taxon>
        <taxon>Brachycera</taxon>
        <taxon>Muscomorpha</taxon>
        <taxon>Ephydroidea</taxon>
        <taxon>Drosophilidae</taxon>
        <taxon>Drosophila</taxon>
    </lineage>
</organism>
<keyword evidence="6 8" id="KW-0408">Iron</keyword>
<reference evidence="9" key="2">
    <citation type="journal article" date="2016" name="G3 (Bethesda)">
        <title>Genome Evolution in Three Species of Cactophilic Drosophila.</title>
        <authorList>
            <person name="Sanchez-Flores A."/>
            <person name="Penazola F."/>
            <person name="Carpinteyro-Ponce J."/>
            <person name="Nazario-Yepiz N."/>
            <person name="Abreu-Goodger C."/>
            <person name="Machado C.A."/>
            <person name="Markow T.A."/>
        </authorList>
    </citation>
    <scope>NUCLEOTIDE SEQUENCE [LARGE SCALE GENOMIC DNA]</scope>
</reference>
<dbReference type="PROSITE" id="PS00086">
    <property type="entry name" value="CYTOCHROME_P450"/>
    <property type="match status" value="1"/>
</dbReference>
<name>A0ABM1PN65_DROAR</name>
<keyword evidence="3 8" id="KW-0349">Heme</keyword>
<evidence type="ECO:0000256" key="7">
    <source>
        <dbReference type="ARBA" id="ARBA00023033"/>
    </source>
</evidence>
<dbReference type="CDD" id="cd11054">
    <property type="entry name" value="CYP24A1-like"/>
    <property type="match status" value="1"/>
</dbReference>
<dbReference type="PANTHER" id="PTHR24279">
    <property type="entry name" value="CYTOCHROME P450"/>
    <property type="match status" value="1"/>
</dbReference>
<keyword evidence="4 8" id="KW-0479">Metal-binding</keyword>
<evidence type="ECO:0000256" key="3">
    <source>
        <dbReference type="ARBA" id="ARBA00022617"/>
    </source>
</evidence>
<keyword evidence="9" id="KW-1185">Reference proteome</keyword>
<dbReference type="PANTHER" id="PTHR24279:SF120">
    <property type="entry name" value="CYTOCHROME P450"/>
    <property type="match status" value="1"/>
</dbReference>
<dbReference type="PRINTS" id="PR00463">
    <property type="entry name" value="EP450I"/>
</dbReference>
<evidence type="ECO:0000256" key="5">
    <source>
        <dbReference type="ARBA" id="ARBA00023002"/>
    </source>
</evidence>
<protein>
    <submittedName>
        <fullName evidence="10">Cytochrome P450 CYP12A2-like</fullName>
    </submittedName>
</protein>
<dbReference type="InterPro" id="IPR001128">
    <property type="entry name" value="Cyt_P450"/>
</dbReference>
<dbReference type="InterPro" id="IPR050479">
    <property type="entry name" value="CYP11_CYP27_families"/>
</dbReference>
<reference evidence="10" key="3">
    <citation type="submission" date="2025-08" db="UniProtKB">
        <authorList>
            <consortium name="RefSeq"/>
        </authorList>
    </citation>
    <scope>IDENTIFICATION</scope>
    <source>
        <tissue evidence="10">Whole organism</tissue>
    </source>
</reference>
<evidence type="ECO:0000313" key="10">
    <source>
        <dbReference type="RefSeq" id="XP_017868651.1"/>
    </source>
</evidence>
<evidence type="ECO:0000256" key="4">
    <source>
        <dbReference type="ARBA" id="ARBA00022723"/>
    </source>
</evidence>
<evidence type="ECO:0000256" key="6">
    <source>
        <dbReference type="ARBA" id="ARBA00023004"/>
    </source>
</evidence>
<evidence type="ECO:0000256" key="2">
    <source>
        <dbReference type="ARBA" id="ARBA00010617"/>
    </source>
</evidence>
<dbReference type="Gene3D" id="1.10.630.10">
    <property type="entry name" value="Cytochrome P450"/>
    <property type="match status" value="1"/>
</dbReference>
<reference evidence="9" key="1">
    <citation type="journal article" date="1997" name="Nucleic Acids Res.">
        <title>tRNAscan-SE: a program for improved detection of transfer RNA genes in genomic sequence.</title>
        <authorList>
            <person name="Lowe T.M."/>
            <person name="Eddy S.R."/>
        </authorList>
    </citation>
    <scope>NUCLEOTIDE SEQUENCE [LARGE SCALE GENOMIC DNA]</scope>
</reference>
<keyword evidence="7 8" id="KW-0503">Monooxygenase</keyword>
<comment type="similarity">
    <text evidence="2 8">Belongs to the cytochrome P450 family.</text>
</comment>
<keyword evidence="5 8" id="KW-0560">Oxidoreductase</keyword>
<dbReference type="Pfam" id="PF00067">
    <property type="entry name" value="p450"/>
    <property type="match status" value="1"/>
</dbReference>
<proteinExistence type="inferred from homology"/>
<dbReference type="InterPro" id="IPR017972">
    <property type="entry name" value="Cyt_P450_CS"/>
</dbReference>
<dbReference type="InterPro" id="IPR036396">
    <property type="entry name" value="Cyt_P450_sf"/>
</dbReference>
<dbReference type="PRINTS" id="PR00385">
    <property type="entry name" value="P450"/>
</dbReference>
<comment type="cofactor">
    <cofactor evidence="1">
        <name>heme</name>
        <dbReference type="ChEBI" id="CHEBI:30413"/>
    </cofactor>
</comment>
<dbReference type="SUPFAM" id="SSF48264">
    <property type="entry name" value="Cytochrome P450"/>
    <property type="match status" value="1"/>
</dbReference>
<gene>
    <name evidence="10" type="primary">LOC108617374</name>
</gene>
<dbReference type="Proteomes" id="UP000694904">
    <property type="component" value="Chromosome 5"/>
</dbReference>
<accession>A0ABM1PN65</accession>
<evidence type="ECO:0000313" key="9">
    <source>
        <dbReference type="Proteomes" id="UP000694904"/>
    </source>
</evidence>
<evidence type="ECO:0000256" key="1">
    <source>
        <dbReference type="ARBA" id="ARBA00001971"/>
    </source>
</evidence>
<dbReference type="GeneID" id="108617374"/>
<dbReference type="RefSeq" id="XP_017868651.1">
    <property type="nucleotide sequence ID" value="XM_018013162.1"/>
</dbReference>